<evidence type="ECO:0000313" key="2">
    <source>
        <dbReference type="EMBL" id="GBG85124.1"/>
    </source>
</evidence>
<dbReference type="Gramene" id="GBG85124">
    <property type="protein sequence ID" value="GBG85124"/>
    <property type="gene ID" value="CBR_g39690"/>
</dbReference>
<dbReference type="OrthoDB" id="5596707at2759"/>
<evidence type="ECO:0000256" key="1">
    <source>
        <dbReference type="SAM" id="MobiDB-lite"/>
    </source>
</evidence>
<reference evidence="2 3" key="1">
    <citation type="journal article" date="2018" name="Cell">
        <title>The Chara Genome: Secondary Complexity and Implications for Plant Terrestrialization.</title>
        <authorList>
            <person name="Nishiyama T."/>
            <person name="Sakayama H."/>
            <person name="Vries J.D."/>
            <person name="Buschmann H."/>
            <person name="Saint-Marcoux D."/>
            <person name="Ullrich K.K."/>
            <person name="Haas F.B."/>
            <person name="Vanderstraeten L."/>
            <person name="Becker D."/>
            <person name="Lang D."/>
            <person name="Vosolsobe S."/>
            <person name="Rombauts S."/>
            <person name="Wilhelmsson P.K.I."/>
            <person name="Janitza P."/>
            <person name="Kern R."/>
            <person name="Heyl A."/>
            <person name="Rumpler F."/>
            <person name="Villalobos L.I.A.C."/>
            <person name="Clay J.M."/>
            <person name="Skokan R."/>
            <person name="Toyoda A."/>
            <person name="Suzuki Y."/>
            <person name="Kagoshima H."/>
            <person name="Schijlen E."/>
            <person name="Tajeshwar N."/>
            <person name="Catarino B."/>
            <person name="Hetherington A.J."/>
            <person name="Saltykova A."/>
            <person name="Bonnot C."/>
            <person name="Breuninger H."/>
            <person name="Symeonidi A."/>
            <person name="Radhakrishnan G.V."/>
            <person name="Van Nieuwerburgh F."/>
            <person name="Deforce D."/>
            <person name="Chang C."/>
            <person name="Karol K.G."/>
            <person name="Hedrich R."/>
            <person name="Ulvskov P."/>
            <person name="Glockner G."/>
            <person name="Delwiche C.F."/>
            <person name="Petrasek J."/>
            <person name="Van de Peer Y."/>
            <person name="Friml J."/>
            <person name="Beilby M."/>
            <person name="Dolan L."/>
            <person name="Kohara Y."/>
            <person name="Sugano S."/>
            <person name="Fujiyama A."/>
            <person name="Delaux P.-M."/>
            <person name="Quint M."/>
            <person name="TheiBen G."/>
            <person name="Hagemann M."/>
            <person name="Harholt J."/>
            <person name="Dunand C."/>
            <person name="Zachgo S."/>
            <person name="Langdale J."/>
            <person name="Maumus F."/>
            <person name="Straeten D.V.D."/>
            <person name="Gould S.B."/>
            <person name="Rensing S.A."/>
        </authorList>
    </citation>
    <scope>NUCLEOTIDE SEQUENCE [LARGE SCALE GENOMIC DNA]</scope>
    <source>
        <strain evidence="2 3">S276</strain>
    </source>
</reference>
<dbReference type="CDD" id="cd00303">
    <property type="entry name" value="retropepsin_like"/>
    <property type="match status" value="1"/>
</dbReference>
<dbReference type="EMBL" id="BFEA01000505">
    <property type="protein sequence ID" value="GBG85124.1"/>
    <property type="molecule type" value="Genomic_DNA"/>
</dbReference>
<evidence type="ECO:0000313" key="3">
    <source>
        <dbReference type="Proteomes" id="UP000265515"/>
    </source>
</evidence>
<name>A0A388LS20_CHABU</name>
<dbReference type="Proteomes" id="UP000265515">
    <property type="component" value="Unassembled WGS sequence"/>
</dbReference>
<sequence length="519" mass="59027">MKGMARQMANIEMKAGATTYRDKPRSPFSLRWERRNTDSWRSIEERNPRTLTDYHARETDDDAWRRRDNDIDRDRRGEGYRGTNAYNRGGRLKQYQRSPRYGGNMDGYRSPDNFNSRDRDDFRDRWESDRDRRDGYRGGYERTKQGGGRRDDSRDRGGYTASPGYPKSPNYPTSPGPSTQDVRPARGPAIRGTDERPPTPRNSYIYCREDDHVKRDCPDLRRAIDEGLVVLDDRKYVKWADDLGDVSMFPSMKENVEARRVRPSKGKEVATSQSVRLSLPSDDGTPTTPIRVAATKSARVSSSKKTDTDYVMAEKDGQRIEGKEVILTSRKRRARKFTMKSTLDDIDTVEPLRRTLRQPMQCTILEYLAASRPARDELQIITSKTSIPLGDEVQMTFKPEVPSVALSGVCAKAERAATVYLDGIKGVPPNKFYILGSGTVETILNNEVVLHAVIDNGSEVVIIDEELAVRLGLDLDRSYVFKIETADGRKQKMSGVCHKAAIEVEGLRVSHEIRETERL</sequence>
<evidence type="ECO:0008006" key="4">
    <source>
        <dbReference type="Google" id="ProtNLM"/>
    </source>
</evidence>
<protein>
    <recommendedName>
        <fullName evidence="4">Aspartic peptidase DDI1-type domain-containing protein</fullName>
    </recommendedName>
</protein>
<dbReference type="AlphaFoldDB" id="A0A388LS20"/>
<feature type="compositionally biased region" description="Basic and acidic residues" evidence="1">
    <location>
        <begin position="20"/>
        <end position="79"/>
    </location>
</feature>
<keyword evidence="3" id="KW-1185">Reference proteome</keyword>
<feature type="region of interest" description="Disordered" evidence="1">
    <location>
        <begin position="257"/>
        <end position="299"/>
    </location>
</feature>
<organism evidence="2 3">
    <name type="scientific">Chara braunii</name>
    <name type="common">Braun's stonewort</name>
    <dbReference type="NCBI Taxonomy" id="69332"/>
    <lineage>
        <taxon>Eukaryota</taxon>
        <taxon>Viridiplantae</taxon>
        <taxon>Streptophyta</taxon>
        <taxon>Charophyceae</taxon>
        <taxon>Charales</taxon>
        <taxon>Characeae</taxon>
        <taxon>Chara</taxon>
    </lineage>
</organism>
<dbReference type="Pfam" id="PF13650">
    <property type="entry name" value="Asp_protease_2"/>
    <property type="match status" value="1"/>
</dbReference>
<feature type="region of interest" description="Disordered" evidence="1">
    <location>
        <begin position="1"/>
        <end position="204"/>
    </location>
</feature>
<feature type="compositionally biased region" description="Basic and acidic residues" evidence="1">
    <location>
        <begin position="257"/>
        <end position="268"/>
    </location>
</feature>
<comment type="caution">
    <text evidence="2">The sequence shown here is derived from an EMBL/GenBank/DDBJ whole genome shotgun (WGS) entry which is preliminary data.</text>
</comment>
<dbReference type="Gene3D" id="2.40.70.10">
    <property type="entry name" value="Acid Proteases"/>
    <property type="match status" value="1"/>
</dbReference>
<dbReference type="InterPro" id="IPR021109">
    <property type="entry name" value="Peptidase_aspartic_dom_sf"/>
</dbReference>
<proteinExistence type="predicted"/>
<gene>
    <name evidence="2" type="ORF">CBR_g39690</name>
</gene>
<accession>A0A388LS20</accession>
<feature type="compositionally biased region" description="Basic and acidic residues" evidence="1">
    <location>
        <begin position="115"/>
        <end position="157"/>
    </location>
</feature>
<feature type="compositionally biased region" description="Polar residues" evidence="1">
    <location>
        <begin position="170"/>
        <end position="181"/>
    </location>
</feature>